<dbReference type="STRING" id="945553.A0A0D2QCL1"/>
<dbReference type="Pfam" id="PF10607">
    <property type="entry name" value="CTLH"/>
    <property type="match status" value="1"/>
</dbReference>
<dbReference type="InterPro" id="IPR024964">
    <property type="entry name" value="CTLH/CRA"/>
</dbReference>
<dbReference type="PROSITE" id="PS50896">
    <property type="entry name" value="LISH"/>
    <property type="match status" value="1"/>
</dbReference>
<accession>A0A0D2QCL1</accession>
<dbReference type="AlphaFoldDB" id="A0A0D2QCL1"/>
<dbReference type="SMART" id="SM00449">
    <property type="entry name" value="SPRY"/>
    <property type="match status" value="1"/>
</dbReference>
<sequence length="541" mass="59896">MARSTGFIPQDKILKLPTRWSDQDRNTHLSVSPDGRDLSYQGPSTNSEKDAAAARTLHHIPPACGIYYYEVEITAKDQKAFAGKGVKYGRLPGWEPNSWGYYGEDGTSLSADKSGSQYGQPYGGGDTIGCGIDFTTHKAFYTKNGTLIGPVFDNVGKNLDLFPSVGLQHAGDSIRANFGQEPFKYDIDYHVQQQYNTTWNKISETPLDRSLLQGHRRAGFSIASITNDVSVPVLTEQESKHVLTQLVMSYLVHHGYAKTARALEYQQRVRDTNASTPTDSSDPDVEMNSSASDAVDIDIETRTSTVNAVLAGDIDTAMDSLRTCYPSVLEVDNHLMLFKLRCRKFVELILETTEIKKKMKALREKEAERNKHFDEAAHEAWLEEEMNMDIDDDAAGPLVIRPILENIPEAVHESEESSEMISDRYESALNAAINYGQCLSSDYQSNPQPEVQDMFRTTLGIVAWDDPTEAGGSVAELVSHNARIALAHEVNQAILKSQGRPAQPALETVYRHTSTCITQLGLLGVGAAAFADMPREFFQAR</sequence>
<proteinExistence type="predicted"/>
<dbReference type="Gene3D" id="2.60.120.920">
    <property type="match status" value="1"/>
</dbReference>
<feature type="region of interest" description="Disordered" evidence="1">
    <location>
        <begin position="269"/>
        <end position="290"/>
    </location>
</feature>
<dbReference type="InterPro" id="IPR006594">
    <property type="entry name" value="LisH"/>
</dbReference>
<evidence type="ECO:0000313" key="4">
    <source>
        <dbReference type="EMBL" id="KJA29365.1"/>
    </source>
</evidence>
<dbReference type="Pfam" id="PF00622">
    <property type="entry name" value="SPRY"/>
    <property type="match status" value="1"/>
</dbReference>
<dbReference type="PROSITE" id="PS50188">
    <property type="entry name" value="B302_SPRY"/>
    <property type="match status" value="1"/>
</dbReference>
<gene>
    <name evidence="4" type="ORF">HYPSUDRAFT_50788</name>
</gene>
<dbReference type="SMART" id="SM00757">
    <property type="entry name" value="CRA"/>
    <property type="match status" value="1"/>
</dbReference>
<dbReference type="Proteomes" id="UP000054270">
    <property type="component" value="Unassembled WGS sequence"/>
</dbReference>
<dbReference type="InterPro" id="IPR006595">
    <property type="entry name" value="CTLH_C"/>
</dbReference>
<dbReference type="InterPro" id="IPR013144">
    <property type="entry name" value="CRA_dom"/>
</dbReference>
<feature type="region of interest" description="Disordered" evidence="1">
    <location>
        <begin position="18"/>
        <end position="52"/>
    </location>
</feature>
<dbReference type="InterPro" id="IPR050618">
    <property type="entry name" value="Ubq-SigPath_Reg"/>
</dbReference>
<dbReference type="EMBL" id="KN817519">
    <property type="protein sequence ID" value="KJA29365.1"/>
    <property type="molecule type" value="Genomic_DNA"/>
</dbReference>
<dbReference type="InterPro" id="IPR043136">
    <property type="entry name" value="B30.2/SPRY_sf"/>
</dbReference>
<dbReference type="InterPro" id="IPR013320">
    <property type="entry name" value="ConA-like_dom_sf"/>
</dbReference>
<keyword evidence="5" id="KW-1185">Reference proteome</keyword>
<name>A0A0D2QCL1_HYPSF</name>
<dbReference type="OMA" id="YGQQLRM"/>
<evidence type="ECO:0000259" key="2">
    <source>
        <dbReference type="PROSITE" id="PS50188"/>
    </source>
</evidence>
<dbReference type="PANTHER" id="PTHR12864">
    <property type="entry name" value="RAN BINDING PROTEIN 9-RELATED"/>
    <property type="match status" value="1"/>
</dbReference>
<feature type="domain" description="CTLH" evidence="3">
    <location>
        <begin position="308"/>
        <end position="356"/>
    </location>
</feature>
<dbReference type="PROSITE" id="PS50897">
    <property type="entry name" value="CTLH"/>
    <property type="match status" value="1"/>
</dbReference>
<dbReference type="SUPFAM" id="SSF49899">
    <property type="entry name" value="Concanavalin A-like lectins/glucanases"/>
    <property type="match status" value="1"/>
</dbReference>
<dbReference type="InterPro" id="IPR003877">
    <property type="entry name" value="SPRY_dom"/>
</dbReference>
<protein>
    <submittedName>
        <fullName evidence="4">Uncharacterized protein</fullName>
    </submittedName>
</protein>
<feature type="domain" description="B30.2/SPRY" evidence="2">
    <location>
        <begin position="1"/>
        <end position="183"/>
    </location>
</feature>
<evidence type="ECO:0000259" key="3">
    <source>
        <dbReference type="PROSITE" id="PS50897"/>
    </source>
</evidence>
<dbReference type="OrthoDB" id="25503at2759"/>
<reference evidence="5" key="1">
    <citation type="submission" date="2014-04" db="EMBL/GenBank/DDBJ databases">
        <title>Evolutionary Origins and Diversification of the Mycorrhizal Mutualists.</title>
        <authorList>
            <consortium name="DOE Joint Genome Institute"/>
            <consortium name="Mycorrhizal Genomics Consortium"/>
            <person name="Kohler A."/>
            <person name="Kuo A."/>
            <person name="Nagy L.G."/>
            <person name="Floudas D."/>
            <person name="Copeland A."/>
            <person name="Barry K.W."/>
            <person name="Cichocki N."/>
            <person name="Veneault-Fourrey C."/>
            <person name="LaButti K."/>
            <person name="Lindquist E.A."/>
            <person name="Lipzen A."/>
            <person name="Lundell T."/>
            <person name="Morin E."/>
            <person name="Murat C."/>
            <person name="Riley R."/>
            <person name="Ohm R."/>
            <person name="Sun H."/>
            <person name="Tunlid A."/>
            <person name="Henrissat B."/>
            <person name="Grigoriev I.V."/>
            <person name="Hibbett D.S."/>
            <person name="Martin F."/>
        </authorList>
    </citation>
    <scope>NUCLEOTIDE SEQUENCE [LARGE SCALE GENOMIC DNA]</scope>
    <source>
        <strain evidence="5">FD-334 SS-4</strain>
    </source>
</reference>
<organism evidence="4 5">
    <name type="scientific">Hypholoma sublateritium (strain FD-334 SS-4)</name>
    <dbReference type="NCBI Taxonomy" id="945553"/>
    <lineage>
        <taxon>Eukaryota</taxon>
        <taxon>Fungi</taxon>
        <taxon>Dikarya</taxon>
        <taxon>Basidiomycota</taxon>
        <taxon>Agaricomycotina</taxon>
        <taxon>Agaricomycetes</taxon>
        <taxon>Agaricomycetidae</taxon>
        <taxon>Agaricales</taxon>
        <taxon>Agaricineae</taxon>
        <taxon>Strophariaceae</taxon>
        <taxon>Hypholoma</taxon>
    </lineage>
</organism>
<evidence type="ECO:0000313" key="5">
    <source>
        <dbReference type="Proteomes" id="UP000054270"/>
    </source>
</evidence>
<dbReference type="InterPro" id="IPR001870">
    <property type="entry name" value="B30.2/SPRY"/>
</dbReference>
<evidence type="ECO:0000256" key="1">
    <source>
        <dbReference type="SAM" id="MobiDB-lite"/>
    </source>
</evidence>